<organism evidence="1">
    <name type="scientific">Tetraodon nigroviridis</name>
    <name type="common">Spotted green pufferfish</name>
    <name type="synonym">Chelonodon nigroviridis</name>
    <dbReference type="NCBI Taxonomy" id="99883"/>
    <lineage>
        <taxon>Eukaryota</taxon>
        <taxon>Metazoa</taxon>
        <taxon>Chordata</taxon>
        <taxon>Craniata</taxon>
        <taxon>Vertebrata</taxon>
        <taxon>Euteleostomi</taxon>
        <taxon>Actinopterygii</taxon>
        <taxon>Neopterygii</taxon>
        <taxon>Teleostei</taxon>
        <taxon>Neoteleostei</taxon>
        <taxon>Acanthomorphata</taxon>
        <taxon>Eupercaria</taxon>
        <taxon>Tetraodontiformes</taxon>
        <taxon>Tetradontoidea</taxon>
        <taxon>Tetraodontidae</taxon>
        <taxon>Tetraodon</taxon>
    </lineage>
</organism>
<dbReference type="EMBL" id="CAAE01014563">
    <property type="protein sequence ID" value="CAF98643.1"/>
    <property type="molecule type" value="Genomic_DNA"/>
</dbReference>
<dbReference type="KEGG" id="tng:GSTEN00016433G001"/>
<evidence type="ECO:0000313" key="1">
    <source>
        <dbReference type="EMBL" id="CAF98643.1"/>
    </source>
</evidence>
<reference evidence="1" key="2">
    <citation type="submission" date="2004-02" db="EMBL/GenBank/DDBJ databases">
        <authorList>
            <consortium name="Genoscope"/>
            <consortium name="Whitehead Institute Centre for Genome Research"/>
        </authorList>
    </citation>
    <scope>NUCLEOTIDE SEQUENCE</scope>
</reference>
<gene>
    <name evidence="1" type="ORF">GSTENG00016433001</name>
</gene>
<name>Q4SL39_TETNG</name>
<sequence length="348" mass="38223">MAGNRMLTPSRVASVGAAGACSGVISRMPCSQSLPIPAGGSDHEPPSVLRLLNSGRGRSSVKNKCRKKGLMLDQGQQEEDRAEERLINTQGGEQVSQTNVIYWVSIPHSADRCQRRGELGATALIFATTALWGTPSPLGMNRRRKKTAQSERVEAASHARGRPGIHINAASAVLLSSSCGRSSNASACEHHSRRRKAHLKTSDAALVEWQHGTLKLLEYTASVLMTEMEEPIRALGLACATLREPDALSRRSDQRCRAADVRPSAVFQARLPSCRFQGTAKDEKRPLPEPPRRSACPVNVLLLLAFELKPQYRSLTLGEDKVQNPDGFHIYYLMEFLLPGKKLWIFCH</sequence>
<proteinExistence type="predicted"/>
<reference evidence="1" key="1">
    <citation type="journal article" date="2004" name="Nature">
        <title>Genome duplication in the teleost fish Tetraodon nigroviridis reveals the early vertebrate proto-karyotype.</title>
        <authorList>
            <person name="Jaillon O."/>
            <person name="Aury J.-M."/>
            <person name="Brunet F."/>
            <person name="Petit J.-L."/>
            <person name="Stange-Thomann N."/>
            <person name="Mauceli E."/>
            <person name="Bouneau L."/>
            <person name="Fischer C."/>
            <person name="Ozouf-Costaz C."/>
            <person name="Bernot A."/>
            <person name="Nicaud S."/>
            <person name="Jaffe D."/>
            <person name="Fisher S."/>
            <person name="Lutfalla G."/>
            <person name="Dossat C."/>
            <person name="Segurens B."/>
            <person name="Dasilva C."/>
            <person name="Salanoubat M."/>
            <person name="Levy M."/>
            <person name="Boudet N."/>
            <person name="Castellano S."/>
            <person name="Anthouard V."/>
            <person name="Jubin C."/>
            <person name="Castelli V."/>
            <person name="Katinka M."/>
            <person name="Vacherie B."/>
            <person name="Biemont C."/>
            <person name="Skalli Z."/>
            <person name="Cattolico L."/>
            <person name="Poulain J."/>
            <person name="De Berardinis V."/>
            <person name="Cruaud C."/>
            <person name="Duprat S."/>
            <person name="Brottier P."/>
            <person name="Coutanceau J.-P."/>
            <person name="Gouzy J."/>
            <person name="Parra G."/>
            <person name="Lardier G."/>
            <person name="Chapple C."/>
            <person name="McKernan K.J."/>
            <person name="McEwan P."/>
            <person name="Bosak S."/>
            <person name="Kellis M."/>
            <person name="Volff J.-N."/>
            <person name="Guigo R."/>
            <person name="Zody M.C."/>
            <person name="Mesirov J."/>
            <person name="Lindblad-Toh K."/>
            <person name="Birren B."/>
            <person name="Nusbaum C."/>
            <person name="Kahn D."/>
            <person name="Robinson-Rechavi M."/>
            <person name="Laudet V."/>
            <person name="Schachter V."/>
            <person name="Quetier F."/>
            <person name="Saurin W."/>
            <person name="Scarpelli C."/>
            <person name="Wincker P."/>
            <person name="Lander E.S."/>
            <person name="Weissenbach J."/>
            <person name="Roest Crollius H."/>
        </authorList>
    </citation>
    <scope>NUCLEOTIDE SEQUENCE [LARGE SCALE GENOMIC DNA]</scope>
</reference>
<protein>
    <submittedName>
        <fullName evidence="1">(spotted green pufferfish) hypothetical protein</fullName>
    </submittedName>
</protein>
<comment type="caution">
    <text evidence="1">The sequence shown here is derived from an EMBL/GenBank/DDBJ whole genome shotgun (WGS) entry which is preliminary data.</text>
</comment>
<accession>Q4SL39</accession>
<dbReference type="AlphaFoldDB" id="Q4SL39"/>